<evidence type="ECO:0000313" key="1">
    <source>
        <dbReference type="EMBL" id="AGK95698.1"/>
    </source>
</evidence>
<reference evidence="1 2" key="1">
    <citation type="submission" date="2012-01" db="EMBL/GenBank/DDBJ databases">
        <title>Complete sequence of chromosome of Clostridium pasteurianum BC1.</title>
        <authorList>
            <consortium name="US DOE Joint Genome Institute"/>
            <person name="Lucas S."/>
            <person name="Han J."/>
            <person name="Lapidus A."/>
            <person name="Cheng J.-F."/>
            <person name="Goodwin L."/>
            <person name="Pitluck S."/>
            <person name="Peters L."/>
            <person name="Mikhailova N."/>
            <person name="Teshima H."/>
            <person name="Detter J.C."/>
            <person name="Han C."/>
            <person name="Tapia R."/>
            <person name="Land M."/>
            <person name="Hauser L."/>
            <person name="Kyrpides N."/>
            <person name="Ivanova N."/>
            <person name="Pagani I."/>
            <person name="Dunn J."/>
            <person name="Taghavi S."/>
            <person name="Francis A."/>
            <person name="van der Lelie D."/>
            <person name="Woyke T."/>
        </authorList>
    </citation>
    <scope>NUCLEOTIDE SEQUENCE [LARGE SCALE GENOMIC DNA]</scope>
    <source>
        <strain evidence="1 2">BC1</strain>
    </source>
</reference>
<evidence type="ECO:0000313" key="2">
    <source>
        <dbReference type="Proteomes" id="UP000013523"/>
    </source>
</evidence>
<dbReference type="HOGENOM" id="CLU_2987022_0_0_9"/>
<protein>
    <submittedName>
        <fullName evidence="1">Uncharacterized protein</fullName>
    </submittedName>
</protein>
<dbReference type="PATRIC" id="fig|86416.3.peg.639"/>
<dbReference type="OrthoDB" id="43862at2"/>
<name>R4JZG3_CLOPA</name>
<sequence>MKAQKVSDLLTYVENRDISILTLLKDSDYEQGLEKMKYEVNNNPQAAVICDFAELFCVAEKL</sequence>
<organism evidence="1 2">
    <name type="scientific">Clostridium pasteurianum BC1</name>
    <dbReference type="NCBI Taxonomy" id="86416"/>
    <lineage>
        <taxon>Bacteria</taxon>
        <taxon>Bacillati</taxon>
        <taxon>Bacillota</taxon>
        <taxon>Clostridia</taxon>
        <taxon>Eubacteriales</taxon>
        <taxon>Clostridiaceae</taxon>
        <taxon>Clostridium</taxon>
    </lineage>
</organism>
<dbReference type="eggNOG" id="COG2226">
    <property type="taxonomic scope" value="Bacteria"/>
</dbReference>
<accession>R4JZG3</accession>
<dbReference type="EMBL" id="CP003261">
    <property type="protein sequence ID" value="AGK95698.1"/>
    <property type="molecule type" value="Genomic_DNA"/>
</dbReference>
<dbReference type="AlphaFoldDB" id="R4JZG3"/>
<dbReference type="KEGG" id="cpas:Clopa_0654"/>
<dbReference type="Proteomes" id="UP000013523">
    <property type="component" value="Chromosome"/>
</dbReference>
<dbReference type="STRING" id="86416.Clopa_0654"/>
<dbReference type="RefSeq" id="WP_015614024.1">
    <property type="nucleotide sequence ID" value="NC_021182.1"/>
</dbReference>
<keyword evidence="2" id="KW-1185">Reference proteome</keyword>
<gene>
    <name evidence="1" type="ORF">Clopa_0654</name>
</gene>
<proteinExistence type="predicted"/>